<proteinExistence type="predicted"/>
<accession>A0A927DZT6</accession>
<dbReference type="AlphaFoldDB" id="A0A927DZT6"/>
<dbReference type="Proteomes" id="UP000609027">
    <property type="component" value="Unassembled WGS sequence"/>
</dbReference>
<evidence type="ECO:0000313" key="3">
    <source>
        <dbReference type="Proteomes" id="UP000609027"/>
    </source>
</evidence>
<evidence type="ECO:0000256" key="1">
    <source>
        <dbReference type="SAM" id="MobiDB-lite"/>
    </source>
</evidence>
<feature type="region of interest" description="Disordered" evidence="1">
    <location>
        <begin position="83"/>
        <end position="103"/>
    </location>
</feature>
<feature type="region of interest" description="Disordered" evidence="1">
    <location>
        <begin position="1"/>
        <end position="23"/>
    </location>
</feature>
<reference evidence="2" key="1">
    <citation type="submission" date="2020-07" db="EMBL/GenBank/DDBJ databases">
        <title>Clinical and genomic characterization of carbapenemase-producing Enterobacterales causing secondary infections during the COVID-19 crisis at a New York City hospital.</title>
        <authorList>
            <person name="Gomez-Simmonds A."/>
            <person name="Annavajhala M.K."/>
            <person name="Uhlemann A.-C."/>
        </authorList>
    </citation>
    <scope>NUCLEOTIDE SEQUENCE</scope>
    <source>
        <strain evidence="2">NK1607</strain>
    </source>
</reference>
<name>A0A927DZT6_KLEPN</name>
<dbReference type="EMBL" id="JACXTJ010000001">
    <property type="protein sequence ID" value="MBD3720765.1"/>
    <property type="molecule type" value="Genomic_DNA"/>
</dbReference>
<organism evidence="2 3">
    <name type="scientific">Klebsiella pneumoniae</name>
    <dbReference type="NCBI Taxonomy" id="573"/>
    <lineage>
        <taxon>Bacteria</taxon>
        <taxon>Pseudomonadati</taxon>
        <taxon>Pseudomonadota</taxon>
        <taxon>Gammaproteobacteria</taxon>
        <taxon>Enterobacterales</taxon>
        <taxon>Enterobacteriaceae</taxon>
        <taxon>Klebsiella/Raoultella group</taxon>
        <taxon>Klebsiella</taxon>
        <taxon>Klebsiella pneumoniae complex</taxon>
    </lineage>
</organism>
<sequence>MSQLVGPVRRSRHRAKQAPGAGCPLPGGAALAPAYVSVTFVAVRRPGKAQPPPGKTSAPGTGCSLPGGAALAPAYLSVTFVAARKPGKAQPPPGKNRRPAPDAHCRAALRLRRPSFRDICRSS</sequence>
<protein>
    <submittedName>
        <fullName evidence="2">Uncharacterized protein</fullName>
    </submittedName>
</protein>
<comment type="caution">
    <text evidence="2">The sequence shown here is derived from an EMBL/GenBank/DDBJ whole genome shotgun (WGS) entry which is preliminary data.</text>
</comment>
<evidence type="ECO:0000313" key="2">
    <source>
        <dbReference type="EMBL" id="MBD3720765.1"/>
    </source>
</evidence>
<gene>
    <name evidence="2" type="ORF">IE992_02360</name>
</gene>